<reference evidence="8 9" key="1">
    <citation type="submission" date="2019-01" db="EMBL/GenBank/DDBJ databases">
        <title>Sequencing of cultivated peanut Arachis hypogaea provides insights into genome evolution and oil improvement.</title>
        <authorList>
            <person name="Chen X."/>
        </authorList>
    </citation>
    <scope>NUCLEOTIDE SEQUENCE [LARGE SCALE GENOMIC DNA]</scope>
    <source>
        <strain evidence="9">cv. Fuhuasheng</strain>
        <tissue evidence="8">Leaves</tissue>
    </source>
</reference>
<comment type="similarity">
    <text evidence="2">Belongs to the glycosyltransferase 47 family.</text>
</comment>
<keyword evidence="3" id="KW-0808">Transferase</keyword>
<evidence type="ECO:0000256" key="2">
    <source>
        <dbReference type="ARBA" id="ARBA00010271"/>
    </source>
</evidence>
<dbReference type="PANTHER" id="PTHR11062:SF206">
    <property type="entry name" value="EXOSTOSIN FAMILY PROTEIN"/>
    <property type="match status" value="1"/>
</dbReference>
<organism evidence="8 9">
    <name type="scientific">Arachis hypogaea</name>
    <name type="common">Peanut</name>
    <dbReference type="NCBI Taxonomy" id="3818"/>
    <lineage>
        <taxon>Eukaryota</taxon>
        <taxon>Viridiplantae</taxon>
        <taxon>Streptophyta</taxon>
        <taxon>Embryophyta</taxon>
        <taxon>Tracheophyta</taxon>
        <taxon>Spermatophyta</taxon>
        <taxon>Magnoliopsida</taxon>
        <taxon>eudicotyledons</taxon>
        <taxon>Gunneridae</taxon>
        <taxon>Pentapetalae</taxon>
        <taxon>rosids</taxon>
        <taxon>fabids</taxon>
        <taxon>Fabales</taxon>
        <taxon>Fabaceae</taxon>
        <taxon>Papilionoideae</taxon>
        <taxon>50 kb inversion clade</taxon>
        <taxon>dalbergioids sensu lato</taxon>
        <taxon>Dalbergieae</taxon>
        <taxon>Pterocarpus clade</taxon>
        <taxon>Arachis</taxon>
    </lineage>
</organism>
<sequence length="980" mass="112749">MANSSSSSSSTSMKLLLFMVPLVIVMVLALFFHGPSVSTTLVLNGKHKFSSSSNNNNNSSSSLFSNNNGGSDDVMLTKEEKNKTMAISDEYSPPTLHESLNKNEVDLNMSSKPWQVNESYYVPLPPLNESHVVPPKKEFSMLDRIEAGLIQARAAIKEARNWNQTQDPDYVPLGPMYWNAKAFHRSYLEMEKQFKVFIYEEGEPPVFHNGPCLSIYSSEGHFINAMEINEQFRTRDPQKAHYTMMVKFVYKSDFDFGPIKRTTIDYINLIASRYPFWNRSLGADHFMLSCHDWGPVISFAIPNLHKNSIRVLCNANTSERFNPTKDVSFPEINLLKGSIDDFVGGPSPSQRPILAFYAGRNHGPVRPILLDHWFNKDKDIQLYKTLPKGVSYYSMLRKSKFCLCPSGYEVASPRVVEAIYTGCVPVLISDHYVPPFSEVMNWKSFSIEVSLKDIPKLKEILLSVSPRKYIKMQRRVGQIRRHFEVHYPPRRYDVFHMILHSVWLRRLNIKIAKNSITPSSSPSSSSLFINNGDDNKTMHAFDDHHMSFFNNLSYFSPPALSLPEQYNQTEVVDHDISKTWASSAPLNESYVVPQRKFSILDRTEAGLLQARAAIRDARNWNQTLDQDYVPIGPVYRNAKAFHRSYLEMEKQFKVFVYKEGEPPIFHNGPCKSIYSMEGNFIHAIEMNEQFRTRDPKKAHVFFLPFSVVMMVRFVYERNSRDFGPIRTTVKDYINLIAGRYPYWNRSLGADHFMLSCHDWGPETSFSIPYLYKNSIRVLCNANTSEGFNPTKDVSLPEINLQTGTIDGFLGGPSASKRSILAFFAGGVHGPIRPILLEQWENKDEDIKVHKYLPKGVSYYGMLRKSKFCLCPSGYEVASPRVVEAIYTGCVPVLISDHYVPPFSDVLNWKSFSVEVSSRDIPKLKEILTNISSRQYIRMQRRVDNIRRHFEVHYPPKRFDVFHMILHSVWLRRLNIRIYDD</sequence>
<dbReference type="GO" id="GO:0000139">
    <property type="term" value="C:Golgi membrane"/>
    <property type="evidence" value="ECO:0007669"/>
    <property type="project" value="UniProtKB-SubCell"/>
</dbReference>
<keyword evidence="9" id="KW-1185">Reference proteome</keyword>
<dbReference type="GO" id="GO:0016757">
    <property type="term" value="F:glycosyltransferase activity"/>
    <property type="evidence" value="ECO:0007669"/>
    <property type="project" value="UniProtKB-KW"/>
</dbReference>
<evidence type="ECO:0000256" key="6">
    <source>
        <dbReference type="SAM" id="MobiDB-lite"/>
    </source>
</evidence>
<comment type="caution">
    <text evidence="8">The sequence shown here is derived from an EMBL/GenBank/DDBJ whole genome shotgun (WGS) entry which is preliminary data.</text>
</comment>
<dbReference type="EMBL" id="SDMP01000002">
    <property type="protein sequence ID" value="RYR71284.1"/>
    <property type="molecule type" value="Genomic_DNA"/>
</dbReference>
<proteinExistence type="inferred from homology"/>
<feature type="domain" description="Exostosin GT47" evidence="7">
    <location>
        <begin position="649"/>
        <end position="929"/>
    </location>
</feature>
<dbReference type="InterPro" id="IPR040911">
    <property type="entry name" value="Exostosin_GT47"/>
</dbReference>
<feature type="compositionally biased region" description="Low complexity" evidence="6">
    <location>
        <begin position="50"/>
        <end position="71"/>
    </location>
</feature>
<evidence type="ECO:0000256" key="4">
    <source>
        <dbReference type="ARBA" id="ARBA00022968"/>
    </source>
</evidence>
<keyword evidence="3" id="KW-0328">Glycosyltransferase</keyword>
<keyword evidence="5" id="KW-0333">Golgi apparatus</keyword>
<dbReference type="STRING" id="3818.A0A445E708"/>
<dbReference type="Pfam" id="PF03016">
    <property type="entry name" value="Exostosin_GT47"/>
    <property type="match status" value="2"/>
</dbReference>
<evidence type="ECO:0000256" key="5">
    <source>
        <dbReference type="ARBA" id="ARBA00023034"/>
    </source>
</evidence>
<dbReference type="Proteomes" id="UP000289738">
    <property type="component" value="Chromosome A02"/>
</dbReference>
<evidence type="ECO:0000256" key="1">
    <source>
        <dbReference type="ARBA" id="ARBA00004323"/>
    </source>
</evidence>
<evidence type="ECO:0000313" key="8">
    <source>
        <dbReference type="EMBL" id="RYR71284.1"/>
    </source>
</evidence>
<feature type="region of interest" description="Disordered" evidence="6">
    <location>
        <begin position="48"/>
        <end position="74"/>
    </location>
</feature>
<evidence type="ECO:0000313" key="9">
    <source>
        <dbReference type="Proteomes" id="UP000289738"/>
    </source>
</evidence>
<protein>
    <recommendedName>
        <fullName evidence="7">Exostosin GT47 domain-containing protein</fullName>
    </recommendedName>
</protein>
<keyword evidence="4" id="KW-0812">Transmembrane</keyword>
<gene>
    <name evidence="8" type="ORF">Ahy_A02g005564</name>
</gene>
<feature type="domain" description="Exostosin GT47" evidence="7">
    <location>
        <begin position="191"/>
        <end position="462"/>
    </location>
</feature>
<dbReference type="AlphaFoldDB" id="A0A445E708"/>
<comment type="subcellular location">
    <subcellularLocation>
        <location evidence="1">Golgi apparatus membrane</location>
        <topology evidence="1">Single-pass type II membrane protein</topology>
    </subcellularLocation>
</comment>
<evidence type="ECO:0000259" key="7">
    <source>
        <dbReference type="Pfam" id="PF03016"/>
    </source>
</evidence>
<keyword evidence="4" id="KW-0735">Signal-anchor</keyword>
<evidence type="ECO:0000256" key="3">
    <source>
        <dbReference type="ARBA" id="ARBA00022676"/>
    </source>
</evidence>
<name>A0A445E708_ARAHY</name>
<dbReference type="InterPro" id="IPR004263">
    <property type="entry name" value="Exostosin"/>
</dbReference>
<dbReference type="PANTHER" id="PTHR11062">
    <property type="entry name" value="EXOSTOSIN HEPARAN SULFATE GLYCOSYLTRANSFERASE -RELATED"/>
    <property type="match status" value="1"/>
</dbReference>
<accession>A0A445E708</accession>